<protein>
    <submittedName>
        <fullName evidence="3">Uncharacterized protein</fullName>
    </submittedName>
</protein>
<feature type="region of interest" description="Disordered" evidence="1">
    <location>
        <begin position="1"/>
        <end position="39"/>
    </location>
</feature>
<accession>A0A1I8IQF9</accession>
<keyword evidence="2" id="KW-1185">Reference proteome</keyword>
<feature type="compositionally biased region" description="Low complexity" evidence="1">
    <location>
        <begin position="18"/>
        <end position="29"/>
    </location>
</feature>
<dbReference type="AlphaFoldDB" id="A0A1I8IQF9"/>
<reference evidence="3" key="1">
    <citation type="submission" date="2016-11" db="UniProtKB">
        <authorList>
            <consortium name="WormBaseParasite"/>
        </authorList>
    </citation>
    <scope>IDENTIFICATION</scope>
</reference>
<sequence>MEQQPHPISPKIDQYGLRPTSRPSPGRRSNQPAEGVARKRRVSQYFAPLPAASYHVTIAGRQAATVQRCTAPLATSTAHPRGTARKQCCQVAERVGRGMQGKPLASQLLAAAPVMQLMAGPAFCWYRGMRRQFIEWAGAPVFRGAGRCAREFGWQLA</sequence>
<proteinExistence type="predicted"/>
<dbReference type="WBParaSite" id="maker-uti_cns_0014939-snap-gene-0.10-mRNA-1">
    <property type="protein sequence ID" value="maker-uti_cns_0014939-snap-gene-0.10-mRNA-1"/>
    <property type="gene ID" value="maker-uti_cns_0014939-snap-gene-0.10"/>
</dbReference>
<organism evidence="2 3">
    <name type="scientific">Macrostomum lignano</name>
    <dbReference type="NCBI Taxonomy" id="282301"/>
    <lineage>
        <taxon>Eukaryota</taxon>
        <taxon>Metazoa</taxon>
        <taxon>Spiralia</taxon>
        <taxon>Lophotrochozoa</taxon>
        <taxon>Platyhelminthes</taxon>
        <taxon>Rhabditophora</taxon>
        <taxon>Macrostomorpha</taxon>
        <taxon>Macrostomida</taxon>
        <taxon>Macrostomidae</taxon>
        <taxon>Macrostomum</taxon>
    </lineage>
</organism>
<evidence type="ECO:0000313" key="2">
    <source>
        <dbReference type="Proteomes" id="UP000095280"/>
    </source>
</evidence>
<evidence type="ECO:0000313" key="3">
    <source>
        <dbReference type="WBParaSite" id="maker-uti_cns_0014939-snap-gene-0.10-mRNA-1"/>
    </source>
</evidence>
<dbReference type="Proteomes" id="UP000095280">
    <property type="component" value="Unplaced"/>
</dbReference>
<evidence type="ECO:0000256" key="1">
    <source>
        <dbReference type="SAM" id="MobiDB-lite"/>
    </source>
</evidence>
<name>A0A1I8IQF9_9PLAT</name>